<name>A0A8S1YKK1_PAROT</name>
<gene>
    <name evidence="1" type="ORF">POCTA_138.1.T1700039</name>
</gene>
<accession>A0A8S1YKK1</accession>
<evidence type="ECO:0000313" key="1">
    <source>
        <dbReference type="EMBL" id="CAD8214153.1"/>
    </source>
</evidence>
<sequence>MVQLVSQFQMPQLILLKQPVLMELQFITFASLTTWDAAQSEQGVLVSYNKLKVMDTIFWLVVINLRLAYASQVQILILPLLLLHLLQIMAQYIQDVEITKMQKVMKAGFTINGKLDVQQQLIQGIQMCRLNLICLPLLC</sequence>
<dbReference type="EMBL" id="CAJJDP010000173">
    <property type="protein sequence ID" value="CAD8214153.1"/>
    <property type="molecule type" value="Genomic_DNA"/>
</dbReference>
<comment type="caution">
    <text evidence="1">The sequence shown here is derived from an EMBL/GenBank/DDBJ whole genome shotgun (WGS) entry which is preliminary data.</text>
</comment>
<keyword evidence="2" id="KW-1185">Reference proteome</keyword>
<reference evidence="1" key="1">
    <citation type="submission" date="2021-01" db="EMBL/GenBank/DDBJ databases">
        <authorList>
            <consortium name="Genoscope - CEA"/>
            <person name="William W."/>
        </authorList>
    </citation>
    <scope>NUCLEOTIDE SEQUENCE</scope>
</reference>
<dbReference type="Proteomes" id="UP000683925">
    <property type="component" value="Unassembled WGS sequence"/>
</dbReference>
<proteinExistence type="predicted"/>
<organism evidence="1 2">
    <name type="scientific">Paramecium octaurelia</name>
    <dbReference type="NCBI Taxonomy" id="43137"/>
    <lineage>
        <taxon>Eukaryota</taxon>
        <taxon>Sar</taxon>
        <taxon>Alveolata</taxon>
        <taxon>Ciliophora</taxon>
        <taxon>Intramacronucleata</taxon>
        <taxon>Oligohymenophorea</taxon>
        <taxon>Peniculida</taxon>
        <taxon>Parameciidae</taxon>
        <taxon>Paramecium</taxon>
    </lineage>
</organism>
<dbReference type="AlphaFoldDB" id="A0A8S1YKK1"/>
<protein>
    <submittedName>
        <fullName evidence="1">Uncharacterized protein</fullName>
    </submittedName>
</protein>
<evidence type="ECO:0000313" key="2">
    <source>
        <dbReference type="Proteomes" id="UP000683925"/>
    </source>
</evidence>